<keyword evidence="1" id="KW-0732">Signal</keyword>
<comment type="caution">
    <text evidence="2">The sequence shown here is derived from an EMBL/GenBank/DDBJ whole genome shotgun (WGS) entry which is preliminary data.</text>
</comment>
<dbReference type="Proteomes" id="UP000885148">
    <property type="component" value="Unassembled WGS sequence"/>
</dbReference>
<protein>
    <submittedName>
        <fullName evidence="2">Transposase</fullName>
    </submittedName>
</protein>
<evidence type="ECO:0000313" key="2">
    <source>
        <dbReference type="EMBL" id="HBH7043168.1"/>
    </source>
</evidence>
<evidence type="ECO:0000256" key="1">
    <source>
        <dbReference type="SAM" id="SignalP"/>
    </source>
</evidence>
<accession>A0A9P3Z6F8</accession>
<dbReference type="RefSeq" id="WP_114675478.1">
    <property type="nucleotide sequence ID" value="NZ_JADVIW010000013.1"/>
</dbReference>
<evidence type="ECO:0000313" key="3">
    <source>
        <dbReference type="Proteomes" id="UP000885148"/>
    </source>
</evidence>
<feature type="signal peptide" evidence="1">
    <location>
        <begin position="1"/>
        <end position="17"/>
    </location>
</feature>
<reference evidence="2" key="1">
    <citation type="journal article" date="2018" name="Genome Biol.">
        <title>SKESA: strategic k-mer extension for scrupulous assemblies.</title>
        <authorList>
            <person name="Souvorov A."/>
            <person name="Agarwala R."/>
            <person name="Lipman D.J."/>
        </authorList>
    </citation>
    <scope>NUCLEOTIDE SEQUENCE</scope>
    <source>
        <strain evidence="2">91871</strain>
    </source>
</reference>
<feature type="chain" id="PRO_5040445882" evidence="1">
    <location>
        <begin position="18"/>
        <end position="307"/>
    </location>
</feature>
<dbReference type="Gene3D" id="2.60.40.2970">
    <property type="match status" value="1"/>
</dbReference>
<gene>
    <name evidence="2" type="ORF">KV121_003258</name>
</gene>
<reference evidence="2" key="2">
    <citation type="submission" date="2021-07" db="EMBL/GenBank/DDBJ databases">
        <authorList>
            <consortium name="NCBI Pathogen Detection Project"/>
        </authorList>
    </citation>
    <scope>NUCLEOTIDE SEQUENCE</scope>
    <source>
        <strain evidence="2">91871</strain>
    </source>
</reference>
<dbReference type="EMBL" id="DAESCB010000011">
    <property type="protein sequence ID" value="HBH7043168.1"/>
    <property type="molecule type" value="Genomic_DNA"/>
</dbReference>
<name>A0A9P3Z6F8_CITFR</name>
<proteinExistence type="predicted"/>
<dbReference type="AlphaFoldDB" id="A0A9P3Z6F8"/>
<sequence length="307" mass="35874">MLLFLYLLNLSIAGANATGVSLIKYGYGKIYWGKKASTAEPVVYPLSESSAFENLIRKQQNSTIADLYPYYRISEKESKWREKKYAIDVFLAVRQEKNNVIANITFNNKSNKSYFIYKSGIPSTARDIFFGVICGSSFLITTDNVKLDYLGHSCDFGNDIQDWWLEIESGESFSYTIPLNRAYEFLPGKHQYQIGSLEYPIITKEWFSEKNMYNKMFSIFNWRSSCSMKTDYPLVLKRRFLCPRYEVDKNNLRRVLNNFGFNGNSSNYYFEIRTNQVSILIDANKNISYYQFTENKLKGHKKIIMKK</sequence>
<organism evidence="2 3">
    <name type="scientific">Citrobacter freundii</name>
    <dbReference type="NCBI Taxonomy" id="546"/>
    <lineage>
        <taxon>Bacteria</taxon>
        <taxon>Pseudomonadati</taxon>
        <taxon>Pseudomonadota</taxon>
        <taxon>Gammaproteobacteria</taxon>
        <taxon>Enterobacterales</taxon>
        <taxon>Enterobacteriaceae</taxon>
        <taxon>Citrobacter</taxon>
        <taxon>Citrobacter freundii complex</taxon>
    </lineage>
</organism>